<comment type="caution">
    <text evidence="2">The sequence shown here is derived from an EMBL/GenBank/DDBJ whole genome shotgun (WGS) entry which is preliminary data.</text>
</comment>
<keyword evidence="1" id="KW-0732">Signal</keyword>
<gene>
    <name evidence="2" type="ORF">SUNI508_03633</name>
</gene>
<evidence type="ECO:0000256" key="1">
    <source>
        <dbReference type="SAM" id="SignalP"/>
    </source>
</evidence>
<name>A0ABR2VB58_9PEZI</name>
<proteinExistence type="predicted"/>
<keyword evidence="3" id="KW-1185">Reference proteome</keyword>
<evidence type="ECO:0000313" key="2">
    <source>
        <dbReference type="EMBL" id="KAK9424145.1"/>
    </source>
</evidence>
<sequence length="193" mass="22222">MQASTLLLAIGVFLTPCIVALPSPMHYDSTQTQPVNVTVINVPHVSPVERIHRPLRAPVPISRDEMRLTNITPAIVDRRDKVDEEQVPSWNCDDSNPSTELESLWTRFKILECWDKSQRYEFGDFDCEGFHFFRVGHHWHDPFDIWEASDGLARTALGRPDQCVVPFRNFERAHIGFFGFEIPTANAWTGWNM</sequence>
<protein>
    <submittedName>
        <fullName evidence="2">Uncharacterized protein</fullName>
    </submittedName>
</protein>
<feature type="chain" id="PRO_5047089833" evidence="1">
    <location>
        <begin position="21"/>
        <end position="193"/>
    </location>
</feature>
<dbReference type="Proteomes" id="UP001408356">
    <property type="component" value="Unassembled WGS sequence"/>
</dbReference>
<evidence type="ECO:0000313" key="3">
    <source>
        <dbReference type="Proteomes" id="UP001408356"/>
    </source>
</evidence>
<accession>A0ABR2VB58</accession>
<feature type="signal peptide" evidence="1">
    <location>
        <begin position="1"/>
        <end position="20"/>
    </location>
</feature>
<dbReference type="EMBL" id="JARVKF010000046">
    <property type="protein sequence ID" value="KAK9424145.1"/>
    <property type="molecule type" value="Genomic_DNA"/>
</dbReference>
<organism evidence="2 3">
    <name type="scientific">Seiridium unicorne</name>
    <dbReference type="NCBI Taxonomy" id="138068"/>
    <lineage>
        <taxon>Eukaryota</taxon>
        <taxon>Fungi</taxon>
        <taxon>Dikarya</taxon>
        <taxon>Ascomycota</taxon>
        <taxon>Pezizomycotina</taxon>
        <taxon>Sordariomycetes</taxon>
        <taxon>Xylariomycetidae</taxon>
        <taxon>Amphisphaeriales</taxon>
        <taxon>Sporocadaceae</taxon>
        <taxon>Seiridium</taxon>
    </lineage>
</organism>
<reference evidence="2 3" key="1">
    <citation type="journal article" date="2024" name="J. Plant Pathol.">
        <title>Sequence and assembly of the genome of Seiridium unicorne, isolate CBS 538.82, causal agent of cypress canker disease.</title>
        <authorList>
            <person name="Scali E."/>
            <person name="Rocca G.D."/>
            <person name="Danti R."/>
            <person name="Garbelotto M."/>
            <person name="Barberini S."/>
            <person name="Baroncelli R."/>
            <person name="Emiliani G."/>
        </authorList>
    </citation>
    <scope>NUCLEOTIDE SEQUENCE [LARGE SCALE GENOMIC DNA]</scope>
    <source>
        <strain evidence="2 3">BM-138-508</strain>
    </source>
</reference>